<gene>
    <name evidence="3" type="primary">ppnP</name>
    <name evidence="4" type="ORF">CCE28_12790</name>
</gene>
<dbReference type="InterPro" id="IPR011051">
    <property type="entry name" value="RmlC_Cupin_sf"/>
</dbReference>
<reference evidence="4 5" key="1">
    <citation type="submission" date="2017-06" db="EMBL/GenBank/DDBJ databases">
        <title>Draft genome sequence of anaerobic fermentative bacterium Anaeromicrobium sediminis DY2726D isolated from West Pacific Ocean sediments.</title>
        <authorList>
            <person name="Zeng X."/>
        </authorList>
    </citation>
    <scope>NUCLEOTIDE SEQUENCE [LARGE SCALE GENOMIC DNA]</scope>
    <source>
        <strain evidence="4 5">DY2726D</strain>
    </source>
</reference>
<comment type="catalytic activity">
    <reaction evidence="3">
        <text>adenosine + phosphate = alpha-D-ribose 1-phosphate + adenine</text>
        <dbReference type="Rhea" id="RHEA:27642"/>
        <dbReference type="ChEBI" id="CHEBI:16335"/>
        <dbReference type="ChEBI" id="CHEBI:16708"/>
        <dbReference type="ChEBI" id="CHEBI:43474"/>
        <dbReference type="ChEBI" id="CHEBI:57720"/>
        <dbReference type="EC" id="2.4.2.1"/>
    </reaction>
</comment>
<comment type="function">
    <text evidence="3">Catalyzes the phosphorolysis of diverse nucleosides, yielding D-ribose 1-phosphate and the respective free bases. Can use uridine, adenosine, guanosine, cytidine, thymidine, inosine and xanthosine as substrates. Also catalyzes the reverse reactions.</text>
</comment>
<comment type="similarity">
    <text evidence="3">Belongs to the nucleoside phosphorylase PpnP family.</text>
</comment>
<dbReference type="GO" id="GO:0047975">
    <property type="term" value="F:guanosine phosphorylase activity"/>
    <property type="evidence" value="ECO:0007669"/>
    <property type="project" value="RHEA"/>
</dbReference>
<keyword evidence="5" id="KW-1185">Reference proteome</keyword>
<keyword evidence="2 3" id="KW-0808">Transferase</keyword>
<dbReference type="HAMAP" id="MF_01537">
    <property type="entry name" value="Nucleos_phosphorylase_PpnP"/>
    <property type="match status" value="1"/>
</dbReference>
<dbReference type="Proteomes" id="UP000216024">
    <property type="component" value="Unassembled WGS sequence"/>
</dbReference>
<evidence type="ECO:0000313" key="5">
    <source>
        <dbReference type="Proteomes" id="UP000216024"/>
    </source>
</evidence>
<comment type="catalytic activity">
    <reaction evidence="3">
        <text>uridine + phosphate = alpha-D-ribose 1-phosphate + uracil</text>
        <dbReference type="Rhea" id="RHEA:24388"/>
        <dbReference type="ChEBI" id="CHEBI:16704"/>
        <dbReference type="ChEBI" id="CHEBI:17568"/>
        <dbReference type="ChEBI" id="CHEBI:43474"/>
        <dbReference type="ChEBI" id="CHEBI:57720"/>
        <dbReference type="EC" id="2.4.2.2"/>
    </reaction>
</comment>
<dbReference type="OrthoDB" id="9793848at2"/>
<comment type="catalytic activity">
    <reaction evidence="3">
        <text>cytidine + phosphate = cytosine + alpha-D-ribose 1-phosphate</text>
        <dbReference type="Rhea" id="RHEA:52540"/>
        <dbReference type="ChEBI" id="CHEBI:16040"/>
        <dbReference type="ChEBI" id="CHEBI:17562"/>
        <dbReference type="ChEBI" id="CHEBI:43474"/>
        <dbReference type="ChEBI" id="CHEBI:57720"/>
        <dbReference type="EC" id="2.4.2.2"/>
    </reaction>
</comment>
<accession>A0A267MJT8</accession>
<dbReference type="InterPro" id="IPR014710">
    <property type="entry name" value="RmlC-like_jellyroll"/>
</dbReference>
<evidence type="ECO:0000256" key="1">
    <source>
        <dbReference type="ARBA" id="ARBA00022676"/>
    </source>
</evidence>
<dbReference type="PANTHER" id="PTHR36540:SF1">
    <property type="entry name" value="PYRIMIDINE_PURINE NUCLEOSIDE PHOSPHORYLASE"/>
    <property type="match status" value="1"/>
</dbReference>
<comment type="catalytic activity">
    <reaction evidence="3">
        <text>thymidine + phosphate = 2-deoxy-alpha-D-ribose 1-phosphate + thymine</text>
        <dbReference type="Rhea" id="RHEA:16037"/>
        <dbReference type="ChEBI" id="CHEBI:17748"/>
        <dbReference type="ChEBI" id="CHEBI:17821"/>
        <dbReference type="ChEBI" id="CHEBI:43474"/>
        <dbReference type="ChEBI" id="CHEBI:57259"/>
        <dbReference type="EC" id="2.4.2.2"/>
    </reaction>
</comment>
<dbReference type="PANTHER" id="PTHR36540">
    <property type="entry name" value="PYRIMIDINE/PURINE NUCLEOSIDE PHOSPHORYLASE"/>
    <property type="match status" value="1"/>
</dbReference>
<dbReference type="GO" id="GO:0004850">
    <property type="term" value="F:uridine phosphorylase activity"/>
    <property type="evidence" value="ECO:0007669"/>
    <property type="project" value="RHEA"/>
</dbReference>
<name>A0A267MJT8_9FIRM</name>
<proteinExistence type="inferred from homology"/>
<comment type="catalytic activity">
    <reaction evidence="3">
        <text>xanthosine + phosphate = alpha-D-ribose 1-phosphate + xanthine</text>
        <dbReference type="Rhea" id="RHEA:27638"/>
        <dbReference type="ChEBI" id="CHEBI:17712"/>
        <dbReference type="ChEBI" id="CHEBI:18107"/>
        <dbReference type="ChEBI" id="CHEBI:43474"/>
        <dbReference type="ChEBI" id="CHEBI:57720"/>
        <dbReference type="EC" id="2.4.2.1"/>
    </reaction>
</comment>
<protein>
    <recommendedName>
        <fullName evidence="3">Pyrimidine/purine nucleoside phosphorylase</fullName>
        <ecNumber evidence="3">2.4.2.1</ecNumber>
        <ecNumber evidence="3">2.4.2.2</ecNumber>
    </recommendedName>
    <alternativeName>
        <fullName evidence="3">Adenosine phosphorylase</fullName>
    </alternativeName>
    <alternativeName>
        <fullName evidence="3">Cytidine phosphorylase</fullName>
    </alternativeName>
    <alternativeName>
        <fullName evidence="3">Guanosine phosphorylase</fullName>
    </alternativeName>
    <alternativeName>
        <fullName evidence="3">Inosine phosphorylase</fullName>
    </alternativeName>
    <alternativeName>
        <fullName evidence="3">Thymidine phosphorylase</fullName>
    </alternativeName>
    <alternativeName>
        <fullName evidence="3">Uridine phosphorylase</fullName>
    </alternativeName>
    <alternativeName>
        <fullName evidence="3">Xanthosine phosphorylase</fullName>
    </alternativeName>
</protein>
<organism evidence="4 5">
    <name type="scientific">Anaeromicrobium sediminis</name>
    <dbReference type="NCBI Taxonomy" id="1478221"/>
    <lineage>
        <taxon>Bacteria</taxon>
        <taxon>Bacillati</taxon>
        <taxon>Bacillota</taxon>
        <taxon>Clostridia</taxon>
        <taxon>Peptostreptococcales</taxon>
        <taxon>Thermotaleaceae</taxon>
        <taxon>Anaeromicrobium</taxon>
    </lineage>
</organism>
<dbReference type="Gene3D" id="2.60.120.10">
    <property type="entry name" value="Jelly Rolls"/>
    <property type="match status" value="1"/>
</dbReference>
<dbReference type="EC" id="2.4.2.1" evidence="3"/>
<evidence type="ECO:0000256" key="2">
    <source>
        <dbReference type="ARBA" id="ARBA00022679"/>
    </source>
</evidence>
<dbReference type="GO" id="GO:0005829">
    <property type="term" value="C:cytosol"/>
    <property type="evidence" value="ECO:0007669"/>
    <property type="project" value="TreeGrafter"/>
</dbReference>
<dbReference type="EMBL" id="NIBG01000010">
    <property type="protein sequence ID" value="PAB59053.1"/>
    <property type="molecule type" value="Genomic_DNA"/>
</dbReference>
<keyword evidence="1 3" id="KW-0328">Glycosyltransferase</keyword>
<dbReference type="InterPro" id="IPR009664">
    <property type="entry name" value="Ppnp"/>
</dbReference>
<dbReference type="GO" id="GO:0009032">
    <property type="term" value="F:thymidine phosphorylase activity"/>
    <property type="evidence" value="ECO:0007669"/>
    <property type="project" value="RHEA"/>
</dbReference>
<dbReference type="EC" id="2.4.2.2" evidence="3"/>
<comment type="catalytic activity">
    <reaction evidence="3">
        <text>guanosine + phosphate = alpha-D-ribose 1-phosphate + guanine</text>
        <dbReference type="Rhea" id="RHEA:13233"/>
        <dbReference type="ChEBI" id="CHEBI:16235"/>
        <dbReference type="ChEBI" id="CHEBI:16750"/>
        <dbReference type="ChEBI" id="CHEBI:43474"/>
        <dbReference type="ChEBI" id="CHEBI:57720"/>
        <dbReference type="EC" id="2.4.2.1"/>
    </reaction>
</comment>
<dbReference type="FunFam" id="2.60.120.10:FF:000016">
    <property type="entry name" value="Pyrimidine/purine nucleoside phosphorylase"/>
    <property type="match status" value="1"/>
</dbReference>
<dbReference type="GO" id="GO:0004731">
    <property type="term" value="F:purine-nucleoside phosphorylase activity"/>
    <property type="evidence" value="ECO:0007669"/>
    <property type="project" value="UniProtKB-UniRule"/>
</dbReference>
<dbReference type="Pfam" id="PF06865">
    <property type="entry name" value="Ppnp"/>
    <property type="match status" value="1"/>
</dbReference>
<comment type="catalytic activity">
    <reaction evidence="3">
        <text>inosine + phosphate = alpha-D-ribose 1-phosphate + hypoxanthine</text>
        <dbReference type="Rhea" id="RHEA:27646"/>
        <dbReference type="ChEBI" id="CHEBI:17368"/>
        <dbReference type="ChEBI" id="CHEBI:17596"/>
        <dbReference type="ChEBI" id="CHEBI:43474"/>
        <dbReference type="ChEBI" id="CHEBI:57720"/>
        <dbReference type="EC" id="2.4.2.1"/>
    </reaction>
</comment>
<comment type="catalytic activity">
    <reaction evidence="3">
        <text>a purine D-ribonucleoside + phosphate = a purine nucleobase + alpha-D-ribose 1-phosphate</text>
        <dbReference type="Rhea" id="RHEA:19805"/>
        <dbReference type="ChEBI" id="CHEBI:26386"/>
        <dbReference type="ChEBI" id="CHEBI:43474"/>
        <dbReference type="ChEBI" id="CHEBI:57720"/>
        <dbReference type="ChEBI" id="CHEBI:142355"/>
        <dbReference type="EC" id="2.4.2.1"/>
    </reaction>
</comment>
<evidence type="ECO:0000256" key="3">
    <source>
        <dbReference type="HAMAP-Rule" id="MF_01537"/>
    </source>
</evidence>
<dbReference type="SUPFAM" id="SSF51182">
    <property type="entry name" value="RmlC-like cupins"/>
    <property type="match status" value="1"/>
</dbReference>
<comment type="caution">
    <text evidence="4">The sequence shown here is derived from an EMBL/GenBank/DDBJ whole genome shotgun (WGS) entry which is preliminary data.</text>
</comment>
<evidence type="ECO:0000313" key="4">
    <source>
        <dbReference type="EMBL" id="PAB59053.1"/>
    </source>
</evidence>
<sequence length="93" mass="10688">MFKTNEYFEGEVMSIGFNPEKGPATIGVMAVGEYEFGTSQKEFMTVTSGKMLVKLPGTDQWKDFKENETFIVEANEKFQVNVKEEISYICFYK</sequence>
<dbReference type="RefSeq" id="WP_095134119.1">
    <property type="nucleotide sequence ID" value="NZ_NIBG01000010.1"/>
</dbReference>
<dbReference type="AlphaFoldDB" id="A0A267MJT8"/>